<evidence type="ECO:0000313" key="2">
    <source>
        <dbReference type="Proteomes" id="UP001066276"/>
    </source>
</evidence>
<organism evidence="1 2">
    <name type="scientific">Pleurodeles waltl</name>
    <name type="common">Iberian ribbed newt</name>
    <dbReference type="NCBI Taxonomy" id="8319"/>
    <lineage>
        <taxon>Eukaryota</taxon>
        <taxon>Metazoa</taxon>
        <taxon>Chordata</taxon>
        <taxon>Craniata</taxon>
        <taxon>Vertebrata</taxon>
        <taxon>Euteleostomi</taxon>
        <taxon>Amphibia</taxon>
        <taxon>Batrachia</taxon>
        <taxon>Caudata</taxon>
        <taxon>Salamandroidea</taxon>
        <taxon>Salamandridae</taxon>
        <taxon>Pleurodelinae</taxon>
        <taxon>Pleurodeles</taxon>
    </lineage>
</organism>
<comment type="caution">
    <text evidence="1">The sequence shown here is derived from an EMBL/GenBank/DDBJ whole genome shotgun (WGS) entry which is preliminary data.</text>
</comment>
<sequence length="73" mass="8151">MHQNNTARGYPAHSRETAIGLNVVVRNLHRVNSHHKRSWSHSTGCTACTFGSSIVSPSAEIMYPKNWFEGKLS</sequence>
<protein>
    <submittedName>
        <fullName evidence="1">Uncharacterized protein</fullName>
    </submittedName>
</protein>
<reference evidence="1" key="1">
    <citation type="journal article" date="2022" name="bioRxiv">
        <title>Sequencing and chromosome-scale assembly of the giantPleurodeles waltlgenome.</title>
        <authorList>
            <person name="Brown T."/>
            <person name="Elewa A."/>
            <person name="Iarovenko S."/>
            <person name="Subramanian E."/>
            <person name="Araus A.J."/>
            <person name="Petzold A."/>
            <person name="Susuki M."/>
            <person name="Suzuki K.-i.T."/>
            <person name="Hayashi T."/>
            <person name="Toyoda A."/>
            <person name="Oliveira C."/>
            <person name="Osipova E."/>
            <person name="Leigh N.D."/>
            <person name="Simon A."/>
            <person name="Yun M.H."/>
        </authorList>
    </citation>
    <scope>NUCLEOTIDE SEQUENCE</scope>
    <source>
        <strain evidence="1">20211129_DDA</strain>
        <tissue evidence="1">Liver</tissue>
    </source>
</reference>
<dbReference type="Proteomes" id="UP001066276">
    <property type="component" value="Chromosome 6"/>
</dbReference>
<keyword evidence="2" id="KW-1185">Reference proteome</keyword>
<dbReference type="AlphaFoldDB" id="A0AAV7Q9T9"/>
<name>A0AAV7Q9T9_PLEWA</name>
<accession>A0AAV7Q9T9</accession>
<gene>
    <name evidence="1" type="ORF">NDU88_003452</name>
</gene>
<dbReference type="EMBL" id="JANPWB010000010">
    <property type="protein sequence ID" value="KAJ1137039.1"/>
    <property type="molecule type" value="Genomic_DNA"/>
</dbReference>
<evidence type="ECO:0000313" key="1">
    <source>
        <dbReference type="EMBL" id="KAJ1137039.1"/>
    </source>
</evidence>
<proteinExistence type="predicted"/>